<protein>
    <recommendedName>
        <fullName evidence="8">mRNA decay factor PAT1 domain-containing protein</fullName>
    </recommendedName>
</protein>
<feature type="domain" description="mRNA decay factor PAT1" evidence="8">
    <location>
        <begin position="405"/>
        <end position="569"/>
    </location>
</feature>
<feature type="compositionally biased region" description="Pro residues" evidence="7">
    <location>
        <begin position="50"/>
        <end position="68"/>
    </location>
</feature>
<dbReference type="Proteomes" id="UP001591681">
    <property type="component" value="Unassembled WGS sequence"/>
</dbReference>
<dbReference type="EMBL" id="JBHFQA010000023">
    <property type="protein sequence ID" value="KAL2078740.1"/>
    <property type="molecule type" value="Genomic_DNA"/>
</dbReference>
<evidence type="ECO:0000256" key="2">
    <source>
        <dbReference type="ARBA" id="ARBA00004496"/>
    </source>
</evidence>
<dbReference type="GO" id="GO:0003723">
    <property type="term" value="F:RNA binding"/>
    <property type="evidence" value="ECO:0007669"/>
    <property type="project" value="UniProtKB-KW"/>
</dbReference>
<accession>A0ABD1IUU1</accession>
<evidence type="ECO:0000256" key="7">
    <source>
        <dbReference type="SAM" id="MobiDB-lite"/>
    </source>
</evidence>
<dbReference type="AlphaFoldDB" id="A0ABD1IUU1"/>
<keyword evidence="5" id="KW-0694">RNA-binding</keyword>
<evidence type="ECO:0000256" key="1">
    <source>
        <dbReference type="ARBA" id="ARBA00004123"/>
    </source>
</evidence>
<evidence type="ECO:0000259" key="8">
    <source>
        <dbReference type="Pfam" id="PF09770"/>
    </source>
</evidence>
<gene>
    <name evidence="9" type="ORF">ACEWY4_026425</name>
</gene>
<organism evidence="9 10">
    <name type="scientific">Coilia grayii</name>
    <name type="common">Gray's grenadier anchovy</name>
    <dbReference type="NCBI Taxonomy" id="363190"/>
    <lineage>
        <taxon>Eukaryota</taxon>
        <taxon>Metazoa</taxon>
        <taxon>Chordata</taxon>
        <taxon>Craniata</taxon>
        <taxon>Vertebrata</taxon>
        <taxon>Euteleostomi</taxon>
        <taxon>Actinopterygii</taxon>
        <taxon>Neopterygii</taxon>
        <taxon>Teleostei</taxon>
        <taxon>Clupei</taxon>
        <taxon>Clupeiformes</taxon>
        <taxon>Clupeoidei</taxon>
        <taxon>Engraulidae</taxon>
        <taxon>Coilinae</taxon>
        <taxon>Coilia</taxon>
    </lineage>
</organism>
<name>A0ABD1IUU1_9TELE</name>
<keyword evidence="6" id="KW-0539">Nucleus</keyword>
<dbReference type="Pfam" id="PF09770">
    <property type="entry name" value="PAT1"/>
    <property type="match status" value="1"/>
</dbReference>
<dbReference type="InterPro" id="IPR019167">
    <property type="entry name" value="PAT1_dom"/>
</dbReference>
<sequence length="639" mass="72785">MTDAEMEGCNILGGSIQDGGDPPVQDGEPQVSQETPLPQPTAPASAPSLSLPPSPSPPLLPPPDTRPLPHPHTRPLPHPQPHSVPSFQPRAPPRGVWVRGGRSQRARGGRGVRGEIFEDPAVLKGIKVRPSLKSLDSAIVDCSDSSFWEQFGFSSWVPPPQAFKVRHSAKPILQQDDSIFGVIDRPAYGPRVPTYPHFLNKPRPYMPNVFTGRRDLMREAPPSRSFNHSWYSQMNPIIPRSPLRQRQPFAPQQQYHYQSCLTPQPLTPKMAQPRFGPLSPRPASLYSPSANTLHRFRLQGSVAQLHPQHKRLLSLRPSKPRRPERWDPYAKLMTDKEKEWVIRLQMIQLQSENPHLDDYYYQEYYKRLEAKLAEEEKRGEWTERENLKLTTPYVTKTESYMSVVHIEGSLGQVAVSTCYSPRRAIDAVRTHSPDEEAKEARQPRIDVHIEKLFSLLLEVEELERRKGRVCAEEKCLIILFSLLLEVEELERRKGRVCAEEKSRLLEHMERKVQQIYLQIRQANSPESNEEFLPCLLVSKGKRLLARLLPFLSHDAALHILTMVTVHLPILMMKDADEALPVLYGPLRDVISQLPFSELIRVLKHFTILDPEASETTLTLACQNEVGHRATRHVSGFYGL</sequence>
<evidence type="ECO:0000256" key="6">
    <source>
        <dbReference type="ARBA" id="ARBA00023242"/>
    </source>
</evidence>
<evidence type="ECO:0000256" key="4">
    <source>
        <dbReference type="ARBA" id="ARBA00022490"/>
    </source>
</evidence>
<comment type="caution">
    <text evidence="9">The sequence shown here is derived from an EMBL/GenBank/DDBJ whole genome shotgun (WGS) entry which is preliminary data.</text>
</comment>
<dbReference type="GO" id="GO:0005634">
    <property type="term" value="C:nucleus"/>
    <property type="evidence" value="ECO:0007669"/>
    <property type="project" value="UniProtKB-SubCell"/>
</dbReference>
<evidence type="ECO:0000313" key="9">
    <source>
        <dbReference type="EMBL" id="KAL2078740.1"/>
    </source>
</evidence>
<evidence type="ECO:0000256" key="3">
    <source>
        <dbReference type="ARBA" id="ARBA00009138"/>
    </source>
</evidence>
<comment type="subcellular location">
    <subcellularLocation>
        <location evidence="2">Cytoplasm</location>
    </subcellularLocation>
    <subcellularLocation>
        <location evidence="1">Nucleus</location>
    </subcellularLocation>
</comment>
<evidence type="ECO:0000313" key="10">
    <source>
        <dbReference type="Proteomes" id="UP001591681"/>
    </source>
</evidence>
<comment type="similarity">
    <text evidence="3">Belongs to the PAT1 family.</text>
</comment>
<evidence type="ECO:0000256" key="5">
    <source>
        <dbReference type="ARBA" id="ARBA00022884"/>
    </source>
</evidence>
<keyword evidence="10" id="KW-1185">Reference proteome</keyword>
<dbReference type="PANTHER" id="PTHR21551:SF3">
    <property type="entry name" value="PROTEIN PAT1 HOMOLOG 2"/>
    <property type="match status" value="1"/>
</dbReference>
<keyword evidence="4" id="KW-0963">Cytoplasm</keyword>
<proteinExistence type="inferred from homology"/>
<reference evidence="9 10" key="1">
    <citation type="submission" date="2024-09" db="EMBL/GenBank/DDBJ databases">
        <title>A chromosome-level genome assembly of Gray's grenadier anchovy, Coilia grayii.</title>
        <authorList>
            <person name="Fu Z."/>
        </authorList>
    </citation>
    <scope>NUCLEOTIDE SEQUENCE [LARGE SCALE GENOMIC DNA]</scope>
    <source>
        <strain evidence="9">G4</strain>
        <tissue evidence="9">Muscle</tissue>
    </source>
</reference>
<dbReference type="GO" id="GO:0005737">
    <property type="term" value="C:cytoplasm"/>
    <property type="evidence" value="ECO:0007669"/>
    <property type="project" value="UniProtKB-SubCell"/>
</dbReference>
<feature type="region of interest" description="Disordered" evidence="7">
    <location>
        <begin position="1"/>
        <end position="112"/>
    </location>
</feature>
<dbReference type="InterPro" id="IPR039900">
    <property type="entry name" value="Pat1-like"/>
</dbReference>
<dbReference type="PANTHER" id="PTHR21551">
    <property type="entry name" value="TOPOISOMERASE II-ASSOCIATED PROTEIN PAT1"/>
    <property type="match status" value="1"/>
</dbReference>